<feature type="domain" description="Serpin" evidence="2">
    <location>
        <begin position="26"/>
        <end position="403"/>
    </location>
</feature>
<name>A0A8S9YTZ2_9TREM</name>
<evidence type="ECO:0000256" key="1">
    <source>
        <dbReference type="RuleBase" id="RU000411"/>
    </source>
</evidence>
<evidence type="ECO:0000313" key="3">
    <source>
        <dbReference type="EMBL" id="KAF7256540.1"/>
    </source>
</evidence>
<accession>A0A8S9YTZ2</accession>
<gene>
    <name evidence="3" type="ORF">EG68_06560</name>
</gene>
<dbReference type="GO" id="GO:0004867">
    <property type="term" value="F:serine-type endopeptidase inhibitor activity"/>
    <property type="evidence" value="ECO:0007669"/>
    <property type="project" value="InterPro"/>
</dbReference>
<dbReference type="PANTHER" id="PTHR11461:SF367">
    <property type="entry name" value="GH21475P-RELATED"/>
    <property type="match status" value="1"/>
</dbReference>
<organism evidence="3 4">
    <name type="scientific">Paragonimus skrjabini miyazakii</name>
    <dbReference type="NCBI Taxonomy" id="59628"/>
    <lineage>
        <taxon>Eukaryota</taxon>
        <taxon>Metazoa</taxon>
        <taxon>Spiralia</taxon>
        <taxon>Lophotrochozoa</taxon>
        <taxon>Platyhelminthes</taxon>
        <taxon>Trematoda</taxon>
        <taxon>Digenea</taxon>
        <taxon>Plagiorchiida</taxon>
        <taxon>Troglotremata</taxon>
        <taxon>Troglotrematidae</taxon>
        <taxon>Paragonimus</taxon>
    </lineage>
</organism>
<dbReference type="InterPro" id="IPR042185">
    <property type="entry name" value="Serpin_sf_2"/>
</dbReference>
<evidence type="ECO:0000259" key="2">
    <source>
        <dbReference type="SMART" id="SM00093"/>
    </source>
</evidence>
<dbReference type="Pfam" id="PF00079">
    <property type="entry name" value="Serpin"/>
    <property type="match status" value="1"/>
</dbReference>
<dbReference type="InterPro" id="IPR042178">
    <property type="entry name" value="Serpin_sf_1"/>
</dbReference>
<dbReference type="SMART" id="SM00093">
    <property type="entry name" value="SERPIN"/>
    <property type="match status" value="1"/>
</dbReference>
<dbReference type="PANTHER" id="PTHR11461">
    <property type="entry name" value="SERINE PROTEASE INHIBITOR, SERPIN"/>
    <property type="match status" value="1"/>
</dbReference>
<dbReference type="EMBL" id="JTDE01003031">
    <property type="protein sequence ID" value="KAF7256540.1"/>
    <property type="molecule type" value="Genomic_DNA"/>
</dbReference>
<dbReference type="AlphaFoldDB" id="A0A8S9YTZ2"/>
<proteinExistence type="inferred from homology"/>
<evidence type="ECO:0000313" key="4">
    <source>
        <dbReference type="Proteomes" id="UP000822476"/>
    </source>
</evidence>
<dbReference type="InterPro" id="IPR023796">
    <property type="entry name" value="Serpin_dom"/>
</dbReference>
<reference evidence="3" key="1">
    <citation type="submission" date="2019-07" db="EMBL/GenBank/DDBJ databases">
        <title>Annotation for the trematode Paragonimus miyazaki's.</title>
        <authorList>
            <person name="Choi Y.-J."/>
        </authorList>
    </citation>
    <scope>NUCLEOTIDE SEQUENCE</scope>
    <source>
        <strain evidence="3">Japan</strain>
    </source>
</reference>
<dbReference type="SUPFAM" id="SSF56574">
    <property type="entry name" value="Serpins"/>
    <property type="match status" value="1"/>
</dbReference>
<sequence>MCVPSDSSSARTPQTSQVAFMHNFMMKSTREFAGEQDFLTCPVSILLLLTTLLGSGGVRGKTAVQVAQTLQLKSPVSQSNLNPAIGEAKALFKELSDDLTAEGTTFNDRRMDVMTLDNGLFTKQNYELNPDFQWSVKNEFQATIQQLDFNNQSESARQINSWVNSATRGLIPRFFRNPSELARDTRLAMFNVFTFRDSWLHPFLPGSTKNEEFTVGKDKKIIVPMMSRNEILPYVDMPDKGFAIIRKPLKNYRFSFVVALPTEKGNMEGVEKLLNGQHCLRSTFKEQKDTPVSLKLPKFKLEKVLDLIPTMESMGLTDLFHRGMADLSGITKSERLHVSLLKQSTVLKVDEAGVEAAAATSAVAVPMSYQQPETKFHVTHSFACMIYDEQLHVPLVAARVMQPAS</sequence>
<dbReference type="Proteomes" id="UP000822476">
    <property type="component" value="Unassembled WGS sequence"/>
</dbReference>
<dbReference type="InterPro" id="IPR000215">
    <property type="entry name" value="Serpin_fam"/>
</dbReference>
<dbReference type="Gene3D" id="2.30.39.10">
    <property type="entry name" value="Alpha-1-antitrypsin, domain 1"/>
    <property type="match status" value="1"/>
</dbReference>
<dbReference type="Gene3D" id="3.30.497.10">
    <property type="entry name" value="Antithrombin, subunit I, domain 2"/>
    <property type="match status" value="1"/>
</dbReference>
<comment type="similarity">
    <text evidence="1">Belongs to the serpin family.</text>
</comment>
<protein>
    <recommendedName>
        <fullName evidence="2">Serpin domain-containing protein</fullName>
    </recommendedName>
</protein>
<keyword evidence="4" id="KW-1185">Reference proteome</keyword>
<dbReference type="InterPro" id="IPR036186">
    <property type="entry name" value="Serpin_sf"/>
</dbReference>
<comment type="caution">
    <text evidence="3">The sequence shown here is derived from an EMBL/GenBank/DDBJ whole genome shotgun (WGS) entry which is preliminary data.</text>
</comment>
<dbReference type="OrthoDB" id="1063785at2759"/>
<dbReference type="GO" id="GO:0005615">
    <property type="term" value="C:extracellular space"/>
    <property type="evidence" value="ECO:0007669"/>
    <property type="project" value="InterPro"/>
</dbReference>